<organism evidence="1 2">
    <name type="scientific">Paraburkholderia guartelaensis</name>
    <dbReference type="NCBI Taxonomy" id="2546446"/>
    <lineage>
        <taxon>Bacteria</taxon>
        <taxon>Pseudomonadati</taxon>
        <taxon>Pseudomonadota</taxon>
        <taxon>Betaproteobacteria</taxon>
        <taxon>Burkholderiales</taxon>
        <taxon>Burkholderiaceae</taxon>
        <taxon>Paraburkholderia</taxon>
    </lineage>
</organism>
<dbReference type="Pfam" id="PF12974">
    <property type="entry name" value="Phosphonate-bd"/>
    <property type="match status" value="1"/>
</dbReference>
<dbReference type="SUPFAM" id="SSF53850">
    <property type="entry name" value="Periplasmic binding protein-like II"/>
    <property type="match status" value="1"/>
</dbReference>
<reference evidence="1 2" key="1">
    <citation type="submission" date="2019-03" db="EMBL/GenBank/DDBJ databases">
        <title>Paraburkholderia sp. isolated from native Mimosa gymnas in Guartela State Park, Brazil.</title>
        <authorList>
            <person name="Paulitsch F."/>
            <person name="Hungria M."/>
            <person name="Delamuta J.R.M."/>
            <person name="Ribeiro R.A."/>
            <person name="Dall'Agnol R."/>
            <person name="Silva J.S.B."/>
        </authorList>
    </citation>
    <scope>NUCLEOTIDE SEQUENCE [LARGE SCALE GENOMIC DNA]</scope>
    <source>
        <strain evidence="1 2">CNPSo 3008</strain>
    </source>
</reference>
<dbReference type="AlphaFoldDB" id="A0A4R5LFV8"/>
<protein>
    <submittedName>
        <fullName evidence="1">Phosphate ABC transporter substrate-binding protein</fullName>
    </submittedName>
</protein>
<dbReference type="PANTHER" id="PTHR35841">
    <property type="entry name" value="PHOSPHONATES-BINDING PERIPLASMIC PROTEIN"/>
    <property type="match status" value="1"/>
</dbReference>
<dbReference type="Proteomes" id="UP000295606">
    <property type="component" value="Unassembled WGS sequence"/>
</dbReference>
<dbReference type="EMBL" id="SMOD01000008">
    <property type="protein sequence ID" value="TDG08279.1"/>
    <property type="molecule type" value="Genomic_DNA"/>
</dbReference>
<evidence type="ECO:0000313" key="2">
    <source>
        <dbReference type="Proteomes" id="UP000295606"/>
    </source>
</evidence>
<proteinExistence type="predicted"/>
<accession>A0A4R5LFV8</accession>
<dbReference type="OrthoDB" id="5599602at2"/>
<dbReference type="Gene3D" id="3.40.190.10">
    <property type="entry name" value="Periplasmic binding protein-like II"/>
    <property type="match status" value="1"/>
</dbReference>
<dbReference type="RefSeq" id="WP_133183183.1">
    <property type="nucleotide sequence ID" value="NZ_SMOD01000008.1"/>
</dbReference>
<gene>
    <name evidence="1" type="ORF">E1N52_12970</name>
</gene>
<sequence length="274" mass="29449">MTRWIASLPMYNVTPQHAAAWRSLLSDCLVVLGRSFDMGDIAIVNAPDGELMPHWRRTDLLLSQTCGFPYRMLDLANEVQLLATPIFDAPGCEGPRYRSVLAVSAQAWERGAKTLEACRGLRAACNGADSHSGMNAFRHAIAPLARDGRFLASVHWTGSHAATLHALASGAADVGAIDCVTFALLHDSHPERFDGVQTIGMTASAPGLPLIASRALGESQAQALRDALDAALAADPERARKLRLRGFARLTSEAYAEIEAFANAAARQGYTELR</sequence>
<name>A0A4R5LFV8_9BURK</name>
<dbReference type="PANTHER" id="PTHR35841:SF1">
    <property type="entry name" value="PHOSPHONATES-BINDING PERIPLASMIC PROTEIN"/>
    <property type="match status" value="1"/>
</dbReference>
<comment type="caution">
    <text evidence="1">The sequence shown here is derived from an EMBL/GenBank/DDBJ whole genome shotgun (WGS) entry which is preliminary data.</text>
</comment>
<evidence type="ECO:0000313" key="1">
    <source>
        <dbReference type="EMBL" id="TDG08279.1"/>
    </source>
</evidence>